<organism evidence="2 3">
    <name type="scientific">Ustilaginoidea virens</name>
    <name type="common">Rice false smut fungus</name>
    <name type="synonym">Villosiclava virens</name>
    <dbReference type="NCBI Taxonomy" id="1159556"/>
    <lineage>
        <taxon>Eukaryota</taxon>
        <taxon>Fungi</taxon>
        <taxon>Dikarya</taxon>
        <taxon>Ascomycota</taxon>
        <taxon>Pezizomycotina</taxon>
        <taxon>Sordariomycetes</taxon>
        <taxon>Hypocreomycetidae</taxon>
        <taxon>Hypocreales</taxon>
        <taxon>Clavicipitaceae</taxon>
        <taxon>Ustilaginoidea</taxon>
    </lineage>
</organism>
<dbReference type="PANTHER" id="PTHR34776:SF1">
    <property type="entry name" value="F17F16.3 PROTEIN"/>
    <property type="match status" value="1"/>
</dbReference>
<dbReference type="KEGG" id="uvi:66062370"/>
<dbReference type="EMBL" id="CP072753">
    <property type="protein sequence ID" value="QUC17351.1"/>
    <property type="molecule type" value="Genomic_DNA"/>
</dbReference>
<accession>A0A8E5HKX3</accession>
<dbReference type="PANTHER" id="PTHR34776">
    <property type="entry name" value="F17F16.3 PROTEIN"/>
    <property type="match status" value="1"/>
</dbReference>
<reference evidence="2" key="1">
    <citation type="submission" date="2020-03" db="EMBL/GenBank/DDBJ databases">
        <title>A mixture of massive structural variations and highly conserved coding sequences in Ustilaginoidea virens genome.</title>
        <authorList>
            <person name="Zhang K."/>
            <person name="Zhao Z."/>
            <person name="Zhang Z."/>
            <person name="Li Y."/>
            <person name="Hsiang T."/>
            <person name="Sun W."/>
        </authorList>
    </citation>
    <scope>NUCLEOTIDE SEQUENCE</scope>
    <source>
        <strain evidence="2">UV-8b</strain>
    </source>
</reference>
<evidence type="ECO:0008006" key="4">
    <source>
        <dbReference type="Google" id="ProtNLM"/>
    </source>
</evidence>
<feature type="compositionally biased region" description="Basic residues" evidence="1">
    <location>
        <begin position="34"/>
        <end position="47"/>
    </location>
</feature>
<dbReference type="GeneID" id="66062370"/>
<dbReference type="OrthoDB" id="1028014at2759"/>
<keyword evidence="3" id="KW-1185">Reference proteome</keyword>
<evidence type="ECO:0000313" key="2">
    <source>
        <dbReference type="EMBL" id="QUC17351.1"/>
    </source>
</evidence>
<feature type="region of interest" description="Disordered" evidence="1">
    <location>
        <begin position="1"/>
        <end position="83"/>
    </location>
</feature>
<dbReference type="RefSeq" id="XP_042995024.1">
    <property type="nucleotide sequence ID" value="XM_043139090.1"/>
</dbReference>
<feature type="compositionally biased region" description="Low complexity" evidence="1">
    <location>
        <begin position="64"/>
        <end position="83"/>
    </location>
</feature>
<protein>
    <recommendedName>
        <fullName evidence="4">BTB domain transcription factor</fullName>
    </recommendedName>
</protein>
<feature type="compositionally biased region" description="Basic and acidic residues" evidence="1">
    <location>
        <begin position="10"/>
        <end position="33"/>
    </location>
</feature>
<name>A0A8E5HKX3_USTVR</name>
<evidence type="ECO:0000313" key="3">
    <source>
        <dbReference type="Proteomes" id="UP000027002"/>
    </source>
</evidence>
<evidence type="ECO:0000256" key="1">
    <source>
        <dbReference type="SAM" id="MobiDB-lite"/>
    </source>
</evidence>
<dbReference type="Proteomes" id="UP000027002">
    <property type="component" value="Chromosome 1"/>
</dbReference>
<sequence>MVTTRSQKSSSDRAEPKGATDEHGASRASDQRARRNLKTSRRSRGQKRHDDAPSAGKQARRRTAQNPATTATTTSSSTATNGGARTVLEKGIMYYFVRARVDTDTPKSIDDIARGYLILRPVPQEARLRDGPLARRPSRLIALPKKVLPGSAKDRFMAFVEKAEAGDDEIREQFLEGHEYETKTAGHRRRPDATPVGEGVYVLTATGRESHLSYVVTVPSEMGDLQRAVGLKPRGSLLISSKNPEFKGPASARLPAGPDFPKEVLAKFRSLRWAPTQPEFLDYPRAQVLLIGDKTPLGKEVEEGTGDADADADDAVGALDELEDYDVRRMRHLSEDESEAIYRDLHSQASSLPGIQKELLR</sequence>
<gene>
    <name evidence="2" type="ORF">UV8b_01592</name>
</gene>
<dbReference type="AlphaFoldDB" id="A0A8E5HKX3"/>
<proteinExistence type="predicted"/>